<feature type="domain" description="Nudix hydrolase" evidence="5">
    <location>
        <begin position="3"/>
        <end position="128"/>
    </location>
</feature>
<dbReference type="GO" id="GO:0016787">
    <property type="term" value="F:hydrolase activity"/>
    <property type="evidence" value="ECO:0007669"/>
    <property type="project" value="UniProtKB-KW"/>
</dbReference>
<dbReference type="InterPro" id="IPR015797">
    <property type="entry name" value="NUDIX_hydrolase-like_dom_sf"/>
</dbReference>
<protein>
    <submittedName>
        <fullName evidence="6">NUDIX hydrolase</fullName>
    </submittedName>
</protein>
<evidence type="ECO:0000256" key="3">
    <source>
        <dbReference type="ARBA" id="ARBA00022801"/>
    </source>
</evidence>
<keyword evidence="7" id="KW-1185">Reference proteome</keyword>
<dbReference type="InterPro" id="IPR000086">
    <property type="entry name" value="NUDIX_hydrolase_dom"/>
</dbReference>
<name>A0A6L3W232_9ACTN</name>
<dbReference type="SUPFAM" id="SSF55811">
    <property type="entry name" value="Nudix"/>
    <property type="match status" value="1"/>
</dbReference>
<dbReference type="AlphaFoldDB" id="A0A6L3W232"/>
<accession>A0A6L3W232</accession>
<evidence type="ECO:0000313" key="7">
    <source>
        <dbReference type="Proteomes" id="UP000483004"/>
    </source>
</evidence>
<evidence type="ECO:0000259" key="5">
    <source>
        <dbReference type="PROSITE" id="PS51462"/>
    </source>
</evidence>
<proteinExistence type="inferred from homology"/>
<gene>
    <name evidence="6" type="ORF">F9B16_07340</name>
</gene>
<dbReference type="Pfam" id="PF00293">
    <property type="entry name" value="NUDIX"/>
    <property type="match status" value="1"/>
</dbReference>
<comment type="caution">
    <text evidence="6">The sequence shown here is derived from an EMBL/GenBank/DDBJ whole genome shotgun (WGS) entry which is preliminary data.</text>
</comment>
<dbReference type="EMBL" id="WBMR01000013">
    <property type="protein sequence ID" value="KAB2386305.1"/>
    <property type="molecule type" value="Genomic_DNA"/>
</dbReference>
<dbReference type="PANTHER" id="PTHR43046">
    <property type="entry name" value="GDP-MANNOSE MANNOSYL HYDROLASE"/>
    <property type="match status" value="1"/>
</dbReference>
<dbReference type="PRINTS" id="PR00502">
    <property type="entry name" value="NUDIXFAMILY"/>
</dbReference>
<dbReference type="PROSITE" id="PS00893">
    <property type="entry name" value="NUDIX_BOX"/>
    <property type="match status" value="1"/>
</dbReference>
<comment type="similarity">
    <text evidence="2 4">Belongs to the Nudix hydrolase family.</text>
</comment>
<dbReference type="Proteomes" id="UP000483004">
    <property type="component" value="Unassembled WGS sequence"/>
</dbReference>
<dbReference type="InterPro" id="IPR020084">
    <property type="entry name" value="NUDIX_hydrolase_CS"/>
</dbReference>
<evidence type="ECO:0000313" key="6">
    <source>
        <dbReference type="EMBL" id="KAB2386305.1"/>
    </source>
</evidence>
<comment type="cofactor">
    <cofactor evidence="1">
        <name>Mg(2+)</name>
        <dbReference type="ChEBI" id="CHEBI:18420"/>
    </cofactor>
</comment>
<evidence type="ECO:0000256" key="1">
    <source>
        <dbReference type="ARBA" id="ARBA00001946"/>
    </source>
</evidence>
<dbReference type="Gene3D" id="3.90.79.10">
    <property type="entry name" value="Nucleoside Triphosphate Pyrophosphohydrolase"/>
    <property type="match status" value="1"/>
</dbReference>
<dbReference type="InterPro" id="IPR020476">
    <property type="entry name" value="Nudix_hydrolase"/>
</dbReference>
<dbReference type="PROSITE" id="PS51462">
    <property type="entry name" value="NUDIX"/>
    <property type="match status" value="1"/>
</dbReference>
<evidence type="ECO:0000256" key="4">
    <source>
        <dbReference type="RuleBase" id="RU003476"/>
    </source>
</evidence>
<dbReference type="PANTHER" id="PTHR43046:SF2">
    <property type="entry name" value="8-OXO-DGTP DIPHOSPHATASE-RELATED"/>
    <property type="match status" value="1"/>
</dbReference>
<dbReference type="OrthoDB" id="9804442at2"/>
<keyword evidence="3 4" id="KW-0378">Hydrolase</keyword>
<sequence>MGARIAVRVTAVIVEDGRILLLDQDTGTGRSWSLPGGKVEHGETLSAALVREVREETGLEVVPGRLLYVCDHLPGGDTHVVHMTFTAQRVGGRVGDVESGADTRPIRGVEFVAIDKLGELGFSDRFVELARLGWPGAGSYMGFKSAIGL</sequence>
<organism evidence="6 7">
    <name type="scientific">Actinomadura montaniterrae</name>
    <dbReference type="NCBI Taxonomy" id="1803903"/>
    <lineage>
        <taxon>Bacteria</taxon>
        <taxon>Bacillati</taxon>
        <taxon>Actinomycetota</taxon>
        <taxon>Actinomycetes</taxon>
        <taxon>Streptosporangiales</taxon>
        <taxon>Thermomonosporaceae</taxon>
        <taxon>Actinomadura</taxon>
    </lineage>
</organism>
<reference evidence="6 7" key="1">
    <citation type="submission" date="2019-09" db="EMBL/GenBank/DDBJ databases">
        <title>Actinomadura physcomitrii sp. nov., a novel actinomycete isolated from moss [Physcomitrium sphaericum (Ludw) Fuernr].</title>
        <authorList>
            <person name="Liu C."/>
            <person name="Zhuang X."/>
        </authorList>
    </citation>
    <scope>NUCLEOTIDE SEQUENCE [LARGE SCALE GENOMIC DNA]</scope>
    <source>
        <strain evidence="6 7">CYP1-1B</strain>
    </source>
</reference>
<dbReference type="RefSeq" id="WP_151539211.1">
    <property type="nucleotide sequence ID" value="NZ_WBMR01000013.1"/>
</dbReference>
<evidence type="ECO:0000256" key="2">
    <source>
        <dbReference type="ARBA" id="ARBA00005582"/>
    </source>
</evidence>